<accession>A0A8T0UHI2</accession>
<protein>
    <submittedName>
        <fullName evidence="2">Uncharacterized protein</fullName>
    </submittedName>
</protein>
<gene>
    <name evidence="2" type="ORF">PVAP13_3NG242700</name>
</gene>
<proteinExistence type="predicted"/>
<organism evidence="2 3">
    <name type="scientific">Panicum virgatum</name>
    <name type="common">Blackwell switchgrass</name>
    <dbReference type="NCBI Taxonomy" id="38727"/>
    <lineage>
        <taxon>Eukaryota</taxon>
        <taxon>Viridiplantae</taxon>
        <taxon>Streptophyta</taxon>
        <taxon>Embryophyta</taxon>
        <taxon>Tracheophyta</taxon>
        <taxon>Spermatophyta</taxon>
        <taxon>Magnoliopsida</taxon>
        <taxon>Liliopsida</taxon>
        <taxon>Poales</taxon>
        <taxon>Poaceae</taxon>
        <taxon>PACMAD clade</taxon>
        <taxon>Panicoideae</taxon>
        <taxon>Panicodae</taxon>
        <taxon>Paniceae</taxon>
        <taxon>Panicinae</taxon>
        <taxon>Panicum</taxon>
        <taxon>Panicum sect. Hiantes</taxon>
    </lineage>
</organism>
<dbReference type="EMBL" id="CM029042">
    <property type="protein sequence ID" value="KAG2621498.1"/>
    <property type="molecule type" value="Genomic_DNA"/>
</dbReference>
<comment type="caution">
    <text evidence="2">The sequence shown here is derived from an EMBL/GenBank/DDBJ whole genome shotgun (WGS) entry which is preliminary data.</text>
</comment>
<name>A0A8T0UHI2_PANVG</name>
<keyword evidence="1" id="KW-0472">Membrane</keyword>
<keyword evidence="1" id="KW-1133">Transmembrane helix</keyword>
<evidence type="ECO:0000313" key="3">
    <source>
        <dbReference type="Proteomes" id="UP000823388"/>
    </source>
</evidence>
<sequence length="100" mass="11459">MLLPDDLSSLACRFKLTLKFPEKKHLVNMLIQHLGRIVLSCSAYIFPWFYFSMTSTVQAAIRFVSFLPNFCIAQAIQLPSLYKDTITSFIQIQTSVHILS</sequence>
<keyword evidence="1" id="KW-0812">Transmembrane</keyword>
<dbReference type="Proteomes" id="UP000823388">
    <property type="component" value="Chromosome 3N"/>
</dbReference>
<dbReference type="AlphaFoldDB" id="A0A8T0UHI2"/>
<evidence type="ECO:0000256" key="1">
    <source>
        <dbReference type="SAM" id="Phobius"/>
    </source>
</evidence>
<keyword evidence="3" id="KW-1185">Reference proteome</keyword>
<reference evidence="2" key="1">
    <citation type="submission" date="2020-05" db="EMBL/GenBank/DDBJ databases">
        <title>WGS assembly of Panicum virgatum.</title>
        <authorList>
            <person name="Lovell J.T."/>
            <person name="Jenkins J."/>
            <person name="Shu S."/>
            <person name="Juenger T.E."/>
            <person name="Schmutz J."/>
        </authorList>
    </citation>
    <scope>NUCLEOTIDE SEQUENCE</scope>
    <source>
        <strain evidence="2">AP13</strain>
    </source>
</reference>
<evidence type="ECO:0000313" key="2">
    <source>
        <dbReference type="EMBL" id="KAG2621498.1"/>
    </source>
</evidence>
<feature type="transmembrane region" description="Helical" evidence="1">
    <location>
        <begin position="30"/>
        <end position="51"/>
    </location>
</feature>